<name>A0A1E3GTF7_9GAMM</name>
<dbReference type="PANTHER" id="PTHR33751">
    <property type="entry name" value="CBB3-TYPE CYTOCHROME C OXIDASE SUBUNIT FIXP"/>
    <property type="match status" value="1"/>
</dbReference>
<evidence type="ECO:0000259" key="8">
    <source>
        <dbReference type="PROSITE" id="PS51007"/>
    </source>
</evidence>
<gene>
    <name evidence="9" type="primary">fccA</name>
    <name evidence="9" type="ORF">A9E74_01066</name>
</gene>
<reference evidence="9 10" key="1">
    <citation type="submission" date="2016-07" db="EMBL/GenBank/DDBJ databases">
        <title>Draft Genome Sequence of Methylophaga muralis Bur 1.</title>
        <authorList>
            <person name="Vasilenko O.V."/>
            <person name="Doronina N.V."/>
            <person name="Shmareva M.N."/>
            <person name="Tarlachkov S.V."/>
            <person name="Mustakhimov I."/>
            <person name="Trotsenko Y.A."/>
        </authorList>
    </citation>
    <scope>NUCLEOTIDE SEQUENCE [LARGE SCALE GENOMIC DNA]</scope>
    <source>
        <strain evidence="9 10">Bur 1</strain>
    </source>
</reference>
<evidence type="ECO:0000256" key="7">
    <source>
        <dbReference type="SAM" id="SignalP"/>
    </source>
</evidence>
<proteinExistence type="predicted"/>
<dbReference type="PANTHER" id="PTHR33751:SF9">
    <property type="entry name" value="CYTOCHROME C4"/>
    <property type="match status" value="1"/>
</dbReference>
<dbReference type="EMBL" id="MCRI01000007">
    <property type="protein sequence ID" value="ODN67339.1"/>
    <property type="molecule type" value="Genomic_DNA"/>
</dbReference>
<keyword evidence="5 6" id="KW-0408">Iron</keyword>
<feature type="signal peptide" evidence="7">
    <location>
        <begin position="1"/>
        <end position="19"/>
    </location>
</feature>
<sequence length="94" mass="10530">MKRLLIYLALLLTWTEVNAEPNIALLASSCAGCHGTNGHSKGEMPKLAGLQQDYFIQQMQDFVSGARESSVMRHHAAAYTEKEIRLLAEYFSEQ</sequence>
<dbReference type="GO" id="GO:0020037">
    <property type="term" value="F:heme binding"/>
    <property type="evidence" value="ECO:0007669"/>
    <property type="project" value="InterPro"/>
</dbReference>
<organism evidence="9 10">
    <name type="scientific">Methylophaga muralis</name>
    <dbReference type="NCBI Taxonomy" id="291169"/>
    <lineage>
        <taxon>Bacteria</taxon>
        <taxon>Pseudomonadati</taxon>
        <taxon>Pseudomonadota</taxon>
        <taxon>Gammaproteobacteria</taxon>
        <taxon>Thiotrichales</taxon>
        <taxon>Piscirickettsiaceae</taxon>
        <taxon>Methylophaga</taxon>
    </lineage>
</organism>
<feature type="domain" description="Cytochrome c" evidence="8">
    <location>
        <begin position="17"/>
        <end position="94"/>
    </location>
</feature>
<evidence type="ECO:0000256" key="2">
    <source>
        <dbReference type="ARBA" id="ARBA00022617"/>
    </source>
</evidence>
<dbReference type="Proteomes" id="UP000094379">
    <property type="component" value="Unassembled WGS sequence"/>
</dbReference>
<evidence type="ECO:0000256" key="6">
    <source>
        <dbReference type="PROSITE-ProRule" id="PRU00433"/>
    </source>
</evidence>
<dbReference type="PROSITE" id="PS51007">
    <property type="entry name" value="CYTC"/>
    <property type="match status" value="1"/>
</dbReference>
<dbReference type="Pfam" id="PF00034">
    <property type="entry name" value="Cytochrom_C"/>
    <property type="match status" value="1"/>
</dbReference>
<keyword evidence="10" id="KW-1185">Reference proteome</keyword>
<keyword evidence="3 6" id="KW-0479">Metal-binding</keyword>
<evidence type="ECO:0000313" key="9">
    <source>
        <dbReference type="EMBL" id="ODN67339.1"/>
    </source>
</evidence>
<keyword evidence="2 6" id="KW-0349">Heme</keyword>
<dbReference type="STRING" id="291169.A9E74_01066"/>
<comment type="caution">
    <text evidence="9">The sequence shown here is derived from an EMBL/GenBank/DDBJ whole genome shotgun (WGS) entry which is preliminary data.</text>
</comment>
<evidence type="ECO:0000313" key="10">
    <source>
        <dbReference type="Proteomes" id="UP000094379"/>
    </source>
</evidence>
<evidence type="ECO:0000256" key="4">
    <source>
        <dbReference type="ARBA" id="ARBA00022982"/>
    </source>
</evidence>
<evidence type="ECO:0000256" key="1">
    <source>
        <dbReference type="ARBA" id="ARBA00022448"/>
    </source>
</evidence>
<dbReference type="Gene3D" id="1.10.760.10">
    <property type="entry name" value="Cytochrome c-like domain"/>
    <property type="match status" value="1"/>
</dbReference>
<keyword evidence="4" id="KW-0249">Electron transport</keyword>
<dbReference type="InterPro" id="IPR050597">
    <property type="entry name" value="Cytochrome_c_Oxidase_Subunit"/>
</dbReference>
<accession>A0A1E3GTF7</accession>
<dbReference type="GO" id="GO:0046872">
    <property type="term" value="F:metal ion binding"/>
    <property type="evidence" value="ECO:0007669"/>
    <property type="project" value="UniProtKB-KW"/>
</dbReference>
<dbReference type="SUPFAM" id="SSF46626">
    <property type="entry name" value="Cytochrome c"/>
    <property type="match status" value="1"/>
</dbReference>
<dbReference type="AlphaFoldDB" id="A0A1E3GTF7"/>
<evidence type="ECO:0000256" key="3">
    <source>
        <dbReference type="ARBA" id="ARBA00022723"/>
    </source>
</evidence>
<dbReference type="InterPro" id="IPR036909">
    <property type="entry name" value="Cyt_c-like_dom_sf"/>
</dbReference>
<keyword evidence="1" id="KW-0813">Transport</keyword>
<evidence type="ECO:0000256" key="5">
    <source>
        <dbReference type="ARBA" id="ARBA00023004"/>
    </source>
</evidence>
<keyword evidence="7" id="KW-0732">Signal</keyword>
<protein>
    <submittedName>
        <fullName evidence="9">Cytochrome subunit of sulfide dehydrogenase</fullName>
    </submittedName>
</protein>
<dbReference type="PATRIC" id="fig|291169.3.peg.1072"/>
<dbReference type="InterPro" id="IPR009056">
    <property type="entry name" value="Cyt_c-like_dom"/>
</dbReference>
<dbReference type="RefSeq" id="WP_069295578.1">
    <property type="nucleotide sequence ID" value="NZ_MCRI01000007.1"/>
</dbReference>
<feature type="chain" id="PRO_5009128651" evidence="7">
    <location>
        <begin position="20"/>
        <end position="94"/>
    </location>
</feature>
<dbReference type="GO" id="GO:0009055">
    <property type="term" value="F:electron transfer activity"/>
    <property type="evidence" value="ECO:0007669"/>
    <property type="project" value="InterPro"/>
</dbReference>